<dbReference type="Proteomes" id="UP001480595">
    <property type="component" value="Unassembled WGS sequence"/>
</dbReference>
<accession>A0ABR1T729</accession>
<comment type="caution">
    <text evidence="1">The sequence shown here is derived from an EMBL/GenBank/DDBJ whole genome shotgun (WGS) entry which is preliminary data.</text>
</comment>
<protein>
    <submittedName>
        <fullName evidence="1">Uncharacterized protein</fullName>
    </submittedName>
</protein>
<sequence>MVPNTLPGASRLQIPGIPGFLFASVGCSPEDTHQILAKVASTDTNRDLKVLLLGSCLDPLYIGYWQTEDRKSAQFTAWRDEYDEWLIGLILRKKPAQCSPHGSSRRNRDDPFVASYERIGVCKWFKADRWVKDDGDEDVFVGIEMLSENMKSMLSGKGDCWHEEEGYWGLKVVTQQLHLLYAITPWLLSGNLTNPW</sequence>
<dbReference type="RefSeq" id="XP_066709257.1">
    <property type="nucleotide sequence ID" value="XM_066864296.1"/>
</dbReference>
<gene>
    <name evidence="1" type="ORF">PG994_012887</name>
</gene>
<proteinExistence type="predicted"/>
<organism evidence="1 2">
    <name type="scientific">Apiospora phragmitis</name>
    <dbReference type="NCBI Taxonomy" id="2905665"/>
    <lineage>
        <taxon>Eukaryota</taxon>
        <taxon>Fungi</taxon>
        <taxon>Dikarya</taxon>
        <taxon>Ascomycota</taxon>
        <taxon>Pezizomycotina</taxon>
        <taxon>Sordariomycetes</taxon>
        <taxon>Xylariomycetidae</taxon>
        <taxon>Amphisphaeriales</taxon>
        <taxon>Apiosporaceae</taxon>
        <taxon>Apiospora</taxon>
    </lineage>
</organism>
<dbReference type="GeneID" id="92097359"/>
<dbReference type="EMBL" id="JAQQWL010000013">
    <property type="protein sequence ID" value="KAK8042404.1"/>
    <property type="molecule type" value="Genomic_DNA"/>
</dbReference>
<evidence type="ECO:0000313" key="1">
    <source>
        <dbReference type="EMBL" id="KAK8042404.1"/>
    </source>
</evidence>
<reference evidence="1 2" key="1">
    <citation type="submission" date="2023-01" db="EMBL/GenBank/DDBJ databases">
        <title>Analysis of 21 Apiospora genomes using comparative genomics revels a genus with tremendous synthesis potential of carbohydrate active enzymes and secondary metabolites.</title>
        <authorList>
            <person name="Sorensen T."/>
        </authorList>
    </citation>
    <scope>NUCLEOTIDE SEQUENCE [LARGE SCALE GENOMIC DNA]</scope>
    <source>
        <strain evidence="1 2">CBS 135458</strain>
    </source>
</reference>
<evidence type="ECO:0000313" key="2">
    <source>
        <dbReference type="Proteomes" id="UP001480595"/>
    </source>
</evidence>
<name>A0ABR1T729_9PEZI</name>
<keyword evidence="2" id="KW-1185">Reference proteome</keyword>